<evidence type="ECO:0000313" key="2">
    <source>
        <dbReference type="EMBL" id="CAF1338117.1"/>
    </source>
</evidence>
<proteinExistence type="predicted"/>
<evidence type="ECO:0000313" key="3">
    <source>
        <dbReference type="Proteomes" id="UP000663828"/>
    </source>
</evidence>
<dbReference type="EMBL" id="CAJNOR010002766">
    <property type="protein sequence ID" value="CAF1338117.1"/>
    <property type="molecule type" value="Genomic_DNA"/>
</dbReference>
<dbReference type="Proteomes" id="UP000663828">
    <property type="component" value="Unassembled WGS sequence"/>
</dbReference>
<dbReference type="Proteomes" id="UP000663852">
    <property type="component" value="Unassembled WGS sequence"/>
</dbReference>
<dbReference type="EMBL" id="CAJNOJ010000021">
    <property type="protein sequence ID" value="CAF0846148.1"/>
    <property type="molecule type" value="Genomic_DNA"/>
</dbReference>
<sequence length="195" mass="22072">MMANKFSSNVNDTRPPMYEKKNIKLVPINPSVHFATTSSPAVTNDSNPSSFVPIIDVFGKKYFPVYFKQPSNELNQNTSTIPPAPPLPKPKIYVERLTISQINLVPVKGNKKQSIKIPPYAITQHSPAAYKHLRAKTVRIGNIRWPPPINADTISDNDEKKSIRRRTQKEIHKNRQQVDLVDESLFRGMTISLSI</sequence>
<dbReference type="AlphaFoldDB" id="A0A815GD66"/>
<evidence type="ECO:0000313" key="1">
    <source>
        <dbReference type="EMBL" id="CAF0846148.1"/>
    </source>
</evidence>
<name>A0A815GD66_ADIRI</name>
<protein>
    <submittedName>
        <fullName evidence="2">Uncharacterized protein</fullName>
    </submittedName>
</protein>
<organism evidence="2 3">
    <name type="scientific">Adineta ricciae</name>
    <name type="common">Rotifer</name>
    <dbReference type="NCBI Taxonomy" id="249248"/>
    <lineage>
        <taxon>Eukaryota</taxon>
        <taxon>Metazoa</taxon>
        <taxon>Spiralia</taxon>
        <taxon>Gnathifera</taxon>
        <taxon>Rotifera</taxon>
        <taxon>Eurotatoria</taxon>
        <taxon>Bdelloidea</taxon>
        <taxon>Adinetida</taxon>
        <taxon>Adinetidae</taxon>
        <taxon>Adineta</taxon>
    </lineage>
</organism>
<reference evidence="2" key="1">
    <citation type="submission" date="2021-02" db="EMBL/GenBank/DDBJ databases">
        <authorList>
            <person name="Nowell W R."/>
        </authorList>
    </citation>
    <scope>NUCLEOTIDE SEQUENCE</scope>
</reference>
<dbReference type="OrthoDB" id="10536630at2759"/>
<accession>A0A815GD66</accession>
<comment type="caution">
    <text evidence="2">The sequence shown here is derived from an EMBL/GenBank/DDBJ whole genome shotgun (WGS) entry which is preliminary data.</text>
</comment>
<keyword evidence="3" id="KW-1185">Reference proteome</keyword>
<gene>
    <name evidence="1" type="ORF">EDS130_LOCUS7079</name>
    <name evidence="2" type="ORF">XAT740_LOCUS30803</name>
</gene>